<dbReference type="Proteomes" id="UP000275267">
    <property type="component" value="Unassembled WGS sequence"/>
</dbReference>
<organism evidence="1 2">
    <name type="scientific">Panicum miliaceum</name>
    <name type="common">Proso millet</name>
    <name type="synonym">Broomcorn millet</name>
    <dbReference type="NCBI Taxonomy" id="4540"/>
    <lineage>
        <taxon>Eukaryota</taxon>
        <taxon>Viridiplantae</taxon>
        <taxon>Streptophyta</taxon>
        <taxon>Embryophyta</taxon>
        <taxon>Tracheophyta</taxon>
        <taxon>Spermatophyta</taxon>
        <taxon>Magnoliopsida</taxon>
        <taxon>Liliopsida</taxon>
        <taxon>Poales</taxon>
        <taxon>Poaceae</taxon>
        <taxon>PACMAD clade</taxon>
        <taxon>Panicoideae</taxon>
        <taxon>Panicodae</taxon>
        <taxon>Paniceae</taxon>
        <taxon>Panicinae</taxon>
        <taxon>Panicum</taxon>
        <taxon>Panicum sect. Panicum</taxon>
    </lineage>
</organism>
<evidence type="ECO:0000313" key="1">
    <source>
        <dbReference type="EMBL" id="RLN41745.1"/>
    </source>
</evidence>
<proteinExistence type="predicted"/>
<name>A0A3L6TQJ7_PANMI</name>
<dbReference type="EMBL" id="PQIB02000001">
    <property type="protein sequence ID" value="RLN41745.1"/>
    <property type="molecule type" value="Genomic_DNA"/>
</dbReference>
<reference evidence="2" key="1">
    <citation type="journal article" date="2019" name="Nat. Commun.">
        <title>The genome of broomcorn millet.</title>
        <authorList>
            <person name="Zou C."/>
            <person name="Miki D."/>
            <person name="Li D."/>
            <person name="Tang Q."/>
            <person name="Xiao L."/>
            <person name="Rajput S."/>
            <person name="Deng P."/>
            <person name="Jia W."/>
            <person name="Huang R."/>
            <person name="Zhang M."/>
            <person name="Sun Y."/>
            <person name="Hu J."/>
            <person name="Fu X."/>
            <person name="Schnable P.S."/>
            <person name="Li F."/>
            <person name="Zhang H."/>
            <person name="Feng B."/>
            <person name="Zhu X."/>
            <person name="Liu R."/>
            <person name="Schnable J.C."/>
            <person name="Zhu J.-K."/>
            <person name="Zhang H."/>
        </authorList>
    </citation>
    <scope>NUCLEOTIDE SEQUENCE [LARGE SCALE GENOMIC DNA]</scope>
</reference>
<sequence>MSSFQLQSPAIWASIHEATSTTDDPTRTSCFELSSQLVAKYINPRLRSCELSASTSFEARARANPGIILRVTEGRILVDNGSSADIITWRCFVQMGFIEEDLKKFMYPQIGFGGG</sequence>
<accession>A0A3L6TQJ7</accession>
<keyword evidence="2" id="KW-1185">Reference proteome</keyword>
<gene>
    <name evidence="1" type="ORF">C2845_PM01G45060</name>
</gene>
<protein>
    <submittedName>
        <fullName evidence="1">Uncharacterized protein</fullName>
    </submittedName>
</protein>
<comment type="caution">
    <text evidence="1">The sequence shown here is derived from an EMBL/GenBank/DDBJ whole genome shotgun (WGS) entry which is preliminary data.</text>
</comment>
<dbReference type="AlphaFoldDB" id="A0A3L6TQJ7"/>
<dbReference type="OrthoDB" id="1937476at2759"/>
<evidence type="ECO:0000313" key="2">
    <source>
        <dbReference type="Proteomes" id="UP000275267"/>
    </source>
</evidence>